<evidence type="ECO:0000256" key="1">
    <source>
        <dbReference type="SAM" id="MobiDB-lite"/>
    </source>
</evidence>
<dbReference type="RefSeq" id="WP_150681222.1">
    <property type="nucleotide sequence ID" value="NZ_CABPSK010000004.1"/>
</dbReference>
<dbReference type="AlphaFoldDB" id="A0A5E4XMD7"/>
<feature type="region of interest" description="Disordered" evidence="1">
    <location>
        <begin position="1"/>
        <end position="31"/>
    </location>
</feature>
<dbReference type="InterPro" id="IPR010260">
    <property type="entry name" value="AlpA"/>
</dbReference>
<organism evidence="2 3">
    <name type="scientific">Pandoraea pneumonica</name>
    <dbReference type="NCBI Taxonomy" id="2508299"/>
    <lineage>
        <taxon>Bacteria</taxon>
        <taxon>Pseudomonadati</taxon>
        <taxon>Pseudomonadota</taxon>
        <taxon>Betaproteobacteria</taxon>
        <taxon>Burkholderiales</taxon>
        <taxon>Burkholderiaceae</taxon>
        <taxon>Pandoraea</taxon>
    </lineage>
</organism>
<evidence type="ECO:0000313" key="3">
    <source>
        <dbReference type="Proteomes" id="UP000366945"/>
    </source>
</evidence>
<name>A0A5E4XMD7_9BURK</name>
<dbReference type="Pfam" id="PF05930">
    <property type="entry name" value="Phage_AlpA"/>
    <property type="match status" value="1"/>
</dbReference>
<dbReference type="GeneID" id="300405972"/>
<accession>A0A5E4XMD7</accession>
<dbReference type="Gene3D" id="1.10.238.160">
    <property type="match status" value="1"/>
</dbReference>
<evidence type="ECO:0000313" key="2">
    <source>
        <dbReference type="EMBL" id="VVE37410.1"/>
    </source>
</evidence>
<evidence type="ECO:0008006" key="4">
    <source>
        <dbReference type="Google" id="ProtNLM"/>
    </source>
</evidence>
<dbReference type="Proteomes" id="UP000366945">
    <property type="component" value="Unassembled WGS sequence"/>
</dbReference>
<dbReference type="EMBL" id="CABPSK010000004">
    <property type="protein sequence ID" value="VVE37410.1"/>
    <property type="molecule type" value="Genomic_DNA"/>
</dbReference>
<dbReference type="OrthoDB" id="9182156at2"/>
<gene>
    <name evidence="2" type="ORF">PPN31114_03979</name>
</gene>
<sequence length="95" mass="10175">MSYSTSRGVRPPQLPTPTLCHAPGAGGASSDSCPPVIDPILLLPEVLTIVRIGRTTLYKMIKEGTFPAPLHLSSRIRGWRMSSVKAFLDSLESAA</sequence>
<reference evidence="2 3" key="1">
    <citation type="submission" date="2019-08" db="EMBL/GenBank/DDBJ databases">
        <authorList>
            <person name="Peeters C."/>
        </authorList>
    </citation>
    <scope>NUCLEOTIDE SEQUENCE [LARGE SCALE GENOMIC DNA]</scope>
    <source>
        <strain evidence="2 3">LMG 31114</strain>
    </source>
</reference>
<protein>
    <recommendedName>
        <fullName evidence="4">AlpA family phage regulatory protein</fullName>
    </recommendedName>
</protein>
<keyword evidence="3" id="KW-1185">Reference proteome</keyword>
<proteinExistence type="predicted"/>